<dbReference type="EMBL" id="CAHR02000055">
    <property type="protein sequence ID" value="CCG81697.1"/>
    <property type="molecule type" value="Genomic_DNA"/>
</dbReference>
<dbReference type="GO" id="GO:0006623">
    <property type="term" value="P:protein targeting to vacuole"/>
    <property type="evidence" value="ECO:0007669"/>
    <property type="project" value="TreeGrafter"/>
</dbReference>
<dbReference type="GO" id="GO:0006896">
    <property type="term" value="P:Golgi to vacuole transport"/>
    <property type="evidence" value="ECO:0007669"/>
    <property type="project" value="TreeGrafter"/>
</dbReference>
<feature type="chain" id="PRO_5004373261" evidence="8">
    <location>
        <begin position="20"/>
        <end position="1495"/>
    </location>
</feature>
<dbReference type="Pfam" id="PF15902">
    <property type="entry name" value="Sortilin-Vps10"/>
    <property type="match status" value="2"/>
</dbReference>
<keyword evidence="5 7" id="KW-0472">Membrane</keyword>
<dbReference type="CDD" id="cd15482">
    <property type="entry name" value="Sialidase_non-viral"/>
    <property type="match status" value="1"/>
</dbReference>
<feature type="transmembrane region" description="Helical" evidence="7">
    <location>
        <begin position="1382"/>
        <end position="1403"/>
    </location>
</feature>
<name>R4XEA8_TAPDE</name>
<feature type="signal peptide" evidence="8">
    <location>
        <begin position="1"/>
        <end position="19"/>
    </location>
</feature>
<feature type="domain" description="VPS10" evidence="9">
    <location>
        <begin position="44"/>
        <end position="687"/>
    </location>
</feature>
<evidence type="ECO:0000256" key="3">
    <source>
        <dbReference type="ARBA" id="ARBA00022737"/>
    </source>
</evidence>
<proteinExistence type="predicted"/>
<dbReference type="Pfam" id="PF15901">
    <property type="entry name" value="Sortilin_C"/>
    <property type="match status" value="2"/>
</dbReference>
<evidence type="ECO:0000256" key="4">
    <source>
        <dbReference type="ARBA" id="ARBA00022989"/>
    </source>
</evidence>
<dbReference type="PANTHER" id="PTHR12106">
    <property type="entry name" value="SORTILIN RELATED"/>
    <property type="match status" value="1"/>
</dbReference>
<dbReference type="GO" id="GO:0005794">
    <property type="term" value="C:Golgi apparatus"/>
    <property type="evidence" value="ECO:0007669"/>
    <property type="project" value="TreeGrafter"/>
</dbReference>
<dbReference type="InterPro" id="IPR031778">
    <property type="entry name" value="Sortilin_N"/>
</dbReference>
<feature type="transmembrane region" description="Helical" evidence="7">
    <location>
        <begin position="1435"/>
        <end position="1458"/>
    </location>
</feature>
<evidence type="ECO:0000313" key="11">
    <source>
        <dbReference type="Proteomes" id="UP000013776"/>
    </source>
</evidence>
<dbReference type="InterPro" id="IPR006581">
    <property type="entry name" value="VPS10"/>
</dbReference>
<evidence type="ECO:0000256" key="7">
    <source>
        <dbReference type="SAM" id="Phobius"/>
    </source>
</evidence>
<dbReference type="VEuPathDB" id="FungiDB:TAPDE_001521"/>
<dbReference type="FunFam" id="3.30.60.270:FF:000005">
    <property type="entry name" value="Sortilin"/>
    <property type="match status" value="2"/>
</dbReference>
<dbReference type="Gene3D" id="2.10.70.80">
    <property type="match status" value="2"/>
</dbReference>
<dbReference type="SMART" id="SM00602">
    <property type="entry name" value="VPS10"/>
    <property type="match status" value="2"/>
</dbReference>
<dbReference type="Gene3D" id="2.130.10.10">
    <property type="entry name" value="YVTN repeat-like/Quinoprotein amine dehydrogenase"/>
    <property type="match status" value="3"/>
</dbReference>
<dbReference type="InterPro" id="IPR050310">
    <property type="entry name" value="VPS10-sortilin"/>
</dbReference>
<keyword evidence="6" id="KW-0325">Glycoprotein</keyword>
<dbReference type="Gene3D" id="3.30.60.270">
    <property type="match status" value="2"/>
</dbReference>
<dbReference type="InterPro" id="IPR031777">
    <property type="entry name" value="Sortilin_C"/>
</dbReference>
<keyword evidence="3" id="KW-0677">Repeat</keyword>
<dbReference type="PANTHER" id="PTHR12106:SF27">
    <property type="entry name" value="SORTILIN-RELATED RECEPTOR"/>
    <property type="match status" value="1"/>
</dbReference>
<evidence type="ECO:0000256" key="1">
    <source>
        <dbReference type="ARBA" id="ARBA00004370"/>
    </source>
</evidence>
<dbReference type="GO" id="GO:0016020">
    <property type="term" value="C:membrane"/>
    <property type="evidence" value="ECO:0007669"/>
    <property type="project" value="UniProtKB-SubCell"/>
</dbReference>
<comment type="caution">
    <text evidence="10">The sequence shown here is derived from an EMBL/GenBank/DDBJ whole genome shotgun (WGS) entry which is preliminary data.</text>
</comment>
<evidence type="ECO:0000313" key="10">
    <source>
        <dbReference type="EMBL" id="CCG81697.1"/>
    </source>
</evidence>
<dbReference type="GO" id="GO:0006895">
    <property type="term" value="P:Golgi to endosome transport"/>
    <property type="evidence" value="ECO:0007669"/>
    <property type="project" value="TreeGrafter"/>
</dbReference>
<evidence type="ECO:0000256" key="8">
    <source>
        <dbReference type="SAM" id="SignalP"/>
    </source>
</evidence>
<organism evidence="10 11">
    <name type="scientific">Taphrina deformans (strain PYCC 5710 / ATCC 11124 / CBS 356.35 / IMI 108563 / JCM 9778 / NBRC 8474)</name>
    <name type="common">Peach leaf curl fungus</name>
    <name type="synonym">Lalaria deformans</name>
    <dbReference type="NCBI Taxonomy" id="1097556"/>
    <lineage>
        <taxon>Eukaryota</taxon>
        <taxon>Fungi</taxon>
        <taxon>Dikarya</taxon>
        <taxon>Ascomycota</taxon>
        <taxon>Taphrinomycotina</taxon>
        <taxon>Taphrinomycetes</taxon>
        <taxon>Taphrinales</taxon>
        <taxon>Taphrinaceae</taxon>
        <taxon>Taphrina</taxon>
    </lineage>
</organism>
<keyword evidence="2 7" id="KW-0812">Transmembrane</keyword>
<protein>
    <submittedName>
        <fullName evidence="10">Vacuolar protein sorting/targeting protein 10</fullName>
    </submittedName>
</protein>
<feature type="domain" description="VPS10" evidence="9">
    <location>
        <begin position="722"/>
        <end position="1370"/>
    </location>
</feature>
<keyword evidence="8" id="KW-0732">Signal</keyword>
<dbReference type="OrthoDB" id="443634at2759"/>
<keyword evidence="4 7" id="KW-1133">Transmembrane helix</keyword>
<dbReference type="Proteomes" id="UP000013776">
    <property type="component" value="Unassembled WGS sequence"/>
</dbReference>
<reference evidence="10 11" key="1">
    <citation type="journal article" date="2013" name="MBio">
        <title>Genome sequencing of the plant pathogen Taphrina deformans, the causal agent of peach leaf curl.</title>
        <authorList>
            <person name="Cisse O.H."/>
            <person name="Almeida J.M.G.C.F."/>
            <person name="Fonseca A."/>
            <person name="Kumar A.A."/>
            <person name="Salojaervi J."/>
            <person name="Overmyer K."/>
            <person name="Hauser P.M."/>
            <person name="Pagni M."/>
        </authorList>
    </citation>
    <scope>NUCLEOTIDE SEQUENCE [LARGE SCALE GENOMIC DNA]</scope>
    <source>
        <strain evidence="11">PYCC 5710 / ATCC 11124 / CBS 356.35 / IMI 108563 / JCM 9778 / NBRC 8474</strain>
    </source>
</reference>
<dbReference type="STRING" id="1097556.R4XEA8"/>
<evidence type="ECO:0000256" key="6">
    <source>
        <dbReference type="ARBA" id="ARBA00023180"/>
    </source>
</evidence>
<evidence type="ECO:0000256" key="2">
    <source>
        <dbReference type="ARBA" id="ARBA00022692"/>
    </source>
</evidence>
<sequence>MIFRLLPFISLCSFVTAAAKKPQVHETAFENLPRKYNYFDDSSTILYLDEGNGAVHISLDDGAKWQKVDGVPTELAKVLIFHPFDKETAFILGPEKIHYRTSDQGQSWHKFTTESSPSALQAPMTFNAADKDSIIFAGEKCDDKGGFWGTHCYDHSYYTTDGFATSPSLLREKTHSCIFAKSTDNFKTAATNLVLCIDEDNTSNRKFPLNLRLVSTTNWFKSEKEVADESGPIRGVVGLGAVQTFLVAATKSPGTDEMVLYVTDDGEIWDVAEFPHDHGGLKEDAYTVLESRPYGIQVDVMSSEMLYNSFGALYTSNSNGTYFTKNLDYTNRNELGIVDFENVENIEGIVLANVVTNHEEVQKNRNTAKEIVSRISFNDGRSWQPLIAPKTASCDTTDSDACSLHLYSAASPHNVGRIFSSTTPGLLMGIGSVGSSLLPYSECDLYVSEDAGATWRLSKQDAHKYEWGDQGSILVAVYDEDTTDKLYYSFNRGKDWESVDLGMKVRARILTTVPDSTTEKFTLVASRGKGENSDANAHVFSIDFSGMRTKKCILKTDNVEKSDFEKWYARYNTDGSPACLMGHKQFFWRRKADRDCFVGDKYHEPEAKEENCPCQEDDFECDYNFVRTDGKCVPSARNPLAAEKCKAGQKTFKGPSGYRLIPGNTCDKSRGLSLDDEVERSCTDEGVPEADGKVSSRTTDFDGHARQYFYLERSTSASGQDETIILQIDSETVYKSHNHGETWTRILEGEEIVAIVPHRDFSDWVYFLTATRTAFVTKDRGKSISEIKLPSPPNNMRKPILDFHSTRSSWLLFTGLKGCERQSAENCRAATFYTEDGGSSWEELHDYVDNCQYIGSTKVEADANLIYCAAWSAKADQTGELELFSSIDYFEHSEKLFKSIVGFAVFEEYIIVAEVSENAYLVFHASIDGKTFAIGHFPAKFSVEQQQAYTVLDSVTRSIFLHVTTNQKTGKEWGSILKSNSNGTYFVTSLDFVNRNTAGYVDFEKLMGLEGVAIVNVVSNDADVHNGAQKKLRTKMTHNDGGEWRYLPVPAKDSEGKRYSCSGGIEKCSLNLHGYTERVDVRDTYSSGSAIGILLGVGNVGEHLNDYDAGNTFMSSDGGINWQEIHKGPYQWEFGDQGSIVVIVKDGEVTDRVLYTVNEGKTWEEFVFAGEKMLIRDITTVPSDSSRKFLLFAKPDTPGDKMKTISLDFSGLTDKQCKSDVISEFKANTNVLSGSLVEGSGNHEDFYLWTPSHPSNEDKCLFGHITEYHRKNPDVLCYIGPKLDAVHKVLQNCSCSIYDFECDYNYQRASDGTCQLIPGLDPPDHSAVCAQAEVISWTEPTGYRKIPLTTCEGGKAFDAGITHPCPGHEKEYRESRKGLHGFWLFIVVCIPFGLAGAIGYYVWNMNGGRTLGQIRLGDDSLDQNLNSGMDKIQEYAVLILSGVLTIVVAVPTVARFLWKAVAARLGVQRSRPVYYDSLDNDPLLSDDDDPLDQDI</sequence>
<evidence type="ECO:0000256" key="5">
    <source>
        <dbReference type="ARBA" id="ARBA00023136"/>
    </source>
</evidence>
<comment type="subcellular location">
    <subcellularLocation>
        <location evidence="1">Membrane</location>
    </subcellularLocation>
</comment>
<dbReference type="InterPro" id="IPR015943">
    <property type="entry name" value="WD40/YVTN_repeat-like_dom_sf"/>
</dbReference>
<dbReference type="eggNOG" id="KOG3511">
    <property type="taxonomic scope" value="Eukaryota"/>
</dbReference>
<evidence type="ECO:0000259" key="9">
    <source>
        <dbReference type="SMART" id="SM00602"/>
    </source>
</evidence>
<gene>
    <name evidence="10" type="ORF">TAPDE_001521</name>
</gene>
<dbReference type="SUPFAM" id="SSF110296">
    <property type="entry name" value="Oligoxyloglucan reducing end-specific cellobiohydrolase"/>
    <property type="match status" value="2"/>
</dbReference>
<keyword evidence="11" id="KW-1185">Reference proteome</keyword>
<dbReference type="GO" id="GO:0005829">
    <property type="term" value="C:cytosol"/>
    <property type="evidence" value="ECO:0007669"/>
    <property type="project" value="GOC"/>
</dbReference>
<accession>R4XEA8</accession>